<dbReference type="Proteomes" id="UP001364890">
    <property type="component" value="Unassembled WGS sequence"/>
</dbReference>
<name>A0ABU8F7F6_9BACI</name>
<evidence type="ECO:0008006" key="4">
    <source>
        <dbReference type="Google" id="ProtNLM"/>
    </source>
</evidence>
<proteinExistence type="predicted"/>
<protein>
    <recommendedName>
        <fullName evidence="4">Lipoprotein</fullName>
    </recommendedName>
</protein>
<keyword evidence="1" id="KW-1133">Transmembrane helix</keyword>
<reference evidence="2 3" key="1">
    <citation type="submission" date="2024-01" db="EMBL/GenBank/DDBJ databases">
        <title>Seven novel Bacillus-like species.</title>
        <authorList>
            <person name="Liu G."/>
        </authorList>
    </citation>
    <scope>NUCLEOTIDE SEQUENCE [LARGE SCALE GENOMIC DNA]</scope>
    <source>
        <strain evidence="2 3">FJAT-51614</strain>
    </source>
</reference>
<comment type="caution">
    <text evidence="2">The sequence shown here is derived from an EMBL/GenBank/DDBJ whole genome shotgun (WGS) entry which is preliminary data.</text>
</comment>
<dbReference type="EMBL" id="JBAWSY010000013">
    <property type="protein sequence ID" value="MEI4770933.1"/>
    <property type="molecule type" value="Genomic_DNA"/>
</dbReference>
<evidence type="ECO:0000313" key="3">
    <source>
        <dbReference type="Proteomes" id="UP001364890"/>
    </source>
</evidence>
<dbReference type="RefSeq" id="WP_336498501.1">
    <property type="nucleotide sequence ID" value="NZ_JBAWSY010000013.1"/>
</dbReference>
<evidence type="ECO:0000313" key="2">
    <source>
        <dbReference type="EMBL" id="MEI4770933.1"/>
    </source>
</evidence>
<sequence length="142" mass="16256">MSKRKVLVTISIVIVILAGIYLYVFNETTYTASDVLENVNFSAENPSVSIHSIDYDKEGLITEIKIPKETQQELIKAFKNAKFKKITDLPSLDYDYRIKITLNTGYAMFLDSEKKSLFITDTDEAYTMENDNDFFGILSKLK</sequence>
<organism evidence="2 3">
    <name type="scientific">Psychrobacillus mangrovi</name>
    <dbReference type="NCBI Taxonomy" id="3117745"/>
    <lineage>
        <taxon>Bacteria</taxon>
        <taxon>Bacillati</taxon>
        <taxon>Bacillota</taxon>
        <taxon>Bacilli</taxon>
        <taxon>Bacillales</taxon>
        <taxon>Bacillaceae</taxon>
        <taxon>Psychrobacillus</taxon>
    </lineage>
</organism>
<keyword evidence="3" id="KW-1185">Reference proteome</keyword>
<keyword evidence="1" id="KW-0472">Membrane</keyword>
<feature type="transmembrane region" description="Helical" evidence="1">
    <location>
        <begin position="7"/>
        <end position="25"/>
    </location>
</feature>
<accession>A0ABU8F7F6</accession>
<evidence type="ECO:0000256" key="1">
    <source>
        <dbReference type="SAM" id="Phobius"/>
    </source>
</evidence>
<gene>
    <name evidence="2" type="ORF">WAX74_15020</name>
</gene>
<keyword evidence="1" id="KW-0812">Transmembrane</keyword>